<gene>
    <name evidence="7" type="ORF">DS837_15835</name>
</gene>
<keyword evidence="4" id="KW-0238">DNA-binding</keyword>
<comment type="caution">
    <text evidence="7">The sequence shown here is derived from an EMBL/GenBank/DDBJ whole genome shotgun (WGS) entry which is preliminary data.</text>
</comment>
<evidence type="ECO:0000259" key="6">
    <source>
        <dbReference type="PROSITE" id="PS50949"/>
    </source>
</evidence>
<proteinExistence type="inferred from homology"/>
<evidence type="ECO:0000256" key="2">
    <source>
        <dbReference type="ARBA" id="ARBA00022898"/>
    </source>
</evidence>
<dbReference type="EMBL" id="QOKV01000009">
    <property type="protein sequence ID" value="KAA0684945.1"/>
    <property type="molecule type" value="Genomic_DNA"/>
</dbReference>
<dbReference type="PROSITE" id="PS50949">
    <property type="entry name" value="HTH_GNTR"/>
    <property type="match status" value="1"/>
</dbReference>
<keyword evidence="7" id="KW-0808">Transferase</keyword>
<dbReference type="InterPro" id="IPR036390">
    <property type="entry name" value="WH_DNA-bd_sf"/>
</dbReference>
<name>A0A6L3AYZ3_AZOBR</name>
<organism evidence="7 8">
    <name type="scientific">Azospirillum brasilense</name>
    <dbReference type="NCBI Taxonomy" id="192"/>
    <lineage>
        <taxon>Bacteria</taxon>
        <taxon>Pseudomonadati</taxon>
        <taxon>Pseudomonadota</taxon>
        <taxon>Alphaproteobacteria</taxon>
        <taxon>Rhodospirillales</taxon>
        <taxon>Azospirillaceae</taxon>
        <taxon>Azospirillum</taxon>
    </lineage>
</organism>
<dbReference type="InterPro" id="IPR015421">
    <property type="entry name" value="PyrdxlP-dep_Trfase_major"/>
</dbReference>
<dbReference type="InterPro" id="IPR004839">
    <property type="entry name" value="Aminotransferase_I/II_large"/>
</dbReference>
<dbReference type="GO" id="GO:0003700">
    <property type="term" value="F:DNA-binding transcription factor activity"/>
    <property type="evidence" value="ECO:0007669"/>
    <property type="project" value="InterPro"/>
</dbReference>
<evidence type="ECO:0000256" key="4">
    <source>
        <dbReference type="ARBA" id="ARBA00023125"/>
    </source>
</evidence>
<dbReference type="PANTHER" id="PTHR46577">
    <property type="entry name" value="HTH-TYPE TRANSCRIPTIONAL REGULATORY PROTEIN GABR"/>
    <property type="match status" value="1"/>
</dbReference>
<comment type="similarity">
    <text evidence="1">In the C-terminal section; belongs to the class-I pyridoxal-phosphate-dependent aminotransferase family.</text>
</comment>
<dbReference type="Pfam" id="PF00392">
    <property type="entry name" value="GntR"/>
    <property type="match status" value="1"/>
</dbReference>
<keyword evidence="5" id="KW-0804">Transcription</keyword>
<dbReference type="InterPro" id="IPR015424">
    <property type="entry name" value="PyrdxlP-dep_Trfase"/>
</dbReference>
<evidence type="ECO:0000313" key="7">
    <source>
        <dbReference type="EMBL" id="KAA0684945.1"/>
    </source>
</evidence>
<dbReference type="Gene3D" id="3.90.1150.10">
    <property type="entry name" value="Aspartate Aminotransferase, domain 1"/>
    <property type="match status" value="1"/>
</dbReference>
<keyword evidence="3" id="KW-0805">Transcription regulation</keyword>
<dbReference type="InterPro" id="IPR051446">
    <property type="entry name" value="HTH_trans_reg/aminotransferase"/>
</dbReference>
<dbReference type="CDD" id="cd00609">
    <property type="entry name" value="AAT_like"/>
    <property type="match status" value="1"/>
</dbReference>
<dbReference type="Proteomes" id="UP000476837">
    <property type="component" value="Unassembled WGS sequence"/>
</dbReference>
<feature type="domain" description="HTH gntR-type" evidence="6">
    <location>
        <begin position="35"/>
        <end position="103"/>
    </location>
</feature>
<evidence type="ECO:0000313" key="8">
    <source>
        <dbReference type="Proteomes" id="UP000476837"/>
    </source>
</evidence>
<dbReference type="CDD" id="cd07377">
    <property type="entry name" value="WHTH_GntR"/>
    <property type="match status" value="1"/>
</dbReference>
<accession>A0A6L3AYZ3</accession>
<protein>
    <submittedName>
        <fullName evidence="7">PLP-dependent aminotransferase family protein</fullName>
    </submittedName>
</protein>
<dbReference type="GO" id="GO:0008483">
    <property type="term" value="F:transaminase activity"/>
    <property type="evidence" value="ECO:0007669"/>
    <property type="project" value="UniProtKB-KW"/>
</dbReference>
<keyword evidence="7" id="KW-0032">Aminotransferase</keyword>
<dbReference type="InterPro" id="IPR036388">
    <property type="entry name" value="WH-like_DNA-bd_sf"/>
</dbReference>
<sequence>MGRTMALNSRDRRSGVDARALATLKATMAELDRDSPIYVRIATALTAQVASGQLSPGQPLPSHRELARSLDVNLTTITKAFNLLKKRGVISAEAGRGTAVRGRDLNHAAPSYDQPRLPPAIDLSVHKLNVPGYQEFIGSLLRKIASHPDDLARLQEYHSAFGSNHNRRLAVEWLLSWGVSATPNQVAVTAGAQHAILVVLASVLTAGDSILVPRLVYQGVKAAAQVLGLGLIPVDTDEHGMIPDSLARLVGNPRVKAIFLVPTLANPTTVTMPLDRRQAIVDIARRNSLLIVEDDLFRPLASNRLPSLWSLYPEGCFHISSLSKVIAPGNRCGFVAFPERYGAAIASALRGSIWMTDVISLTLVQSLLEQKKHLEFVGTLRQQLTTRHSLALNHFGGALAKSDPESLFLWLDLDSAQDSTAVAETLYERGIGVVSSDVFMIGKTKPSNGIRIYKGSARSDTEWDIALSLIATLLRKPEQ</sequence>
<dbReference type="SUPFAM" id="SSF46785">
    <property type="entry name" value="Winged helix' DNA-binding domain"/>
    <property type="match status" value="1"/>
</dbReference>
<evidence type="ECO:0000256" key="3">
    <source>
        <dbReference type="ARBA" id="ARBA00023015"/>
    </source>
</evidence>
<dbReference type="GO" id="GO:0030170">
    <property type="term" value="F:pyridoxal phosphate binding"/>
    <property type="evidence" value="ECO:0007669"/>
    <property type="project" value="InterPro"/>
</dbReference>
<keyword evidence="2" id="KW-0663">Pyridoxal phosphate</keyword>
<dbReference type="InterPro" id="IPR000524">
    <property type="entry name" value="Tscrpt_reg_HTH_GntR"/>
</dbReference>
<dbReference type="InterPro" id="IPR015422">
    <property type="entry name" value="PyrdxlP-dep_Trfase_small"/>
</dbReference>
<dbReference type="SUPFAM" id="SSF53383">
    <property type="entry name" value="PLP-dependent transferases"/>
    <property type="match status" value="1"/>
</dbReference>
<dbReference type="Pfam" id="PF00155">
    <property type="entry name" value="Aminotran_1_2"/>
    <property type="match status" value="1"/>
</dbReference>
<dbReference type="GO" id="GO:0003677">
    <property type="term" value="F:DNA binding"/>
    <property type="evidence" value="ECO:0007669"/>
    <property type="project" value="UniProtKB-KW"/>
</dbReference>
<dbReference type="SMART" id="SM00345">
    <property type="entry name" value="HTH_GNTR"/>
    <property type="match status" value="1"/>
</dbReference>
<dbReference type="Gene3D" id="1.10.10.10">
    <property type="entry name" value="Winged helix-like DNA-binding domain superfamily/Winged helix DNA-binding domain"/>
    <property type="match status" value="1"/>
</dbReference>
<reference evidence="7 8" key="1">
    <citation type="submission" date="2018-07" db="EMBL/GenBank/DDBJ databases">
        <title>Genome sequence of Roseomonas fauriae ATCC 49958.</title>
        <authorList>
            <person name="Sant'Anna F.H."/>
            <person name="Baldani J.I."/>
            <person name="Zilli J.E."/>
            <person name="Reis V.M."/>
            <person name="Hartmann A."/>
            <person name="Cruz L."/>
            <person name="de Souza E.M."/>
            <person name="de Oliveira Pedrosa F."/>
            <person name="Passaglia L.M.P."/>
        </authorList>
    </citation>
    <scope>NUCLEOTIDE SEQUENCE [LARGE SCALE GENOMIC DNA]</scope>
    <source>
        <strain evidence="7 8">ATCC 49958</strain>
    </source>
</reference>
<evidence type="ECO:0000256" key="1">
    <source>
        <dbReference type="ARBA" id="ARBA00005384"/>
    </source>
</evidence>
<dbReference type="AlphaFoldDB" id="A0A6L3AYZ3"/>
<dbReference type="Gene3D" id="3.40.640.10">
    <property type="entry name" value="Type I PLP-dependent aspartate aminotransferase-like (Major domain)"/>
    <property type="match status" value="1"/>
</dbReference>
<dbReference type="PANTHER" id="PTHR46577:SF1">
    <property type="entry name" value="HTH-TYPE TRANSCRIPTIONAL REGULATORY PROTEIN GABR"/>
    <property type="match status" value="1"/>
</dbReference>
<evidence type="ECO:0000256" key="5">
    <source>
        <dbReference type="ARBA" id="ARBA00023163"/>
    </source>
</evidence>